<feature type="signal peptide" evidence="2">
    <location>
        <begin position="1"/>
        <end position="24"/>
    </location>
</feature>
<reference evidence="5 6" key="1">
    <citation type="journal article" date="2021" name="Genome Biol. Evol.">
        <title>Complete Genome Sequencing of a Novel Gloeobacter Species from a Waterfall Cave in Mexico.</title>
        <authorList>
            <person name="Saw J.H."/>
            <person name="Cardona T."/>
            <person name="Montejano G."/>
        </authorList>
    </citation>
    <scope>NUCLEOTIDE SEQUENCE [LARGE SCALE GENOMIC DNA]</scope>
    <source>
        <strain evidence="5">MG652769</strain>
    </source>
</reference>
<dbReference type="InterPro" id="IPR029058">
    <property type="entry name" value="AB_hydrolase_fold"/>
</dbReference>
<dbReference type="InterPro" id="IPR050278">
    <property type="entry name" value="Serine_Prot_S9B/DPPIV"/>
</dbReference>
<protein>
    <submittedName>
        <fullName evidence="5">S9 family peptidase</fullName>
    </submittedName>
</protein>
<dbReference type="Gene3D" id="2.140.10.30">
    <property type="entry name" value="Dipeptidylpeptidase IV, N-terminal domain"/>
    <property type="match status" value="1"/>
</dbReference>
<dbReference type="Gene3D" id="3.40.50.1820">
    <property type="entry name" value="alpha/beta hydrolase"/>
    <property type="match status" value="1"/>
</dbReference>
<evidence type="ECO:0000256" key="1">
    <source>
        <dbReference type="SAM" id="MobiDB-lite"/>
    </source>
</evidence>
<dbReference type="RefSeq" id="WP_418886926.1">
    <property type="nucleotide sequence ID" value="NZ_CP063845.1"/>
</dbReference>
<feature type="chain" id="PRO_5045974788" evidence="2">
    <location>
        <begin position="25"/>
        <end position="749"/>
    </location>
</feature>
<dbReference type="InterPro" id="IPR002469">
    <property type="entry name" value="Peptidase_S9B_N"/>
</dbReference>
<dbReference type="PANTHER" id="PTHR11731:SF193">
    <property type="entry name" value="DIPEPTIDYL PEPTIDASE 9"/>
    <property type="match status" value="1"/>
</dbReference>
<dbReference type="SUPFAM" id="SSF82171">
    <property type="entry name" value="DPP6 N-terminal domain-like"/>
    <property type="match status" value="1"/>
</dbReference>
<feature type="region of interest" description="Disordered" evidence="1">
    <location>
        <begin position="105"/>
        <end position="124"/>
    </location>
</feature>
<sequence>MRATLSVVLAGTSLLLGAVTPVLAQPTSQKVVSSLSSKVDNVFLSDFAVTRGFSLGRPVRPRPTPDGDAVLFLRSEARSAQLKLYEWDTTSGKTRELLTPAQLLGGDQEQLSPEEKARRERQRVSTTGITSFELSPDGKRVLVSLSGRLFVYSRPDGRVQELATSPGTLLDPKFSPDGTQVSYVLNADIYAIDLASAKERQITSGGNGQVSNGLAEFVAQEEMGRFSGYWWSPDSRWIAYEQADARPVEIWRPADPARPEVSPHAQHYPRPGKANVEVRLGVVGANGGQTTWVGWDRERYPYLATVKWDKGGPLTLVVQDRLQQQEAVLTADTDTGRTAVLLSESDPAWLNLDQQTPRWLGDGSGFLWTSERQGAPQLELRDRRGQFVRLLVAPTIGYVPEKSDLAVDETRREVYFQAGVEPTAVGLWRVSLDGGEPVALTDRPGQHLAVYARNFSLVARSFTDPGAMPAWEVTSRDGQRLGTLPSVALEPPFVPQVEFVRVGAGLQNPGYYCSLVRPQNFDPAKRYPVVVDVYGGPGAQKVSAAMGGYLRAQWLADQGFVVVSIDGRGTPRRGRDWERAIYGSFGTIPLADQVKALQLLGERYGELDLKRVGITGWSFGGYMAALAVLRRPDVFKAAVAGAPVVDWLDYDTHYTERYLGLPQKNPEGYRESSLLTHAANLQRPLLLVHGTSDDNVFFLHTLKLSDALFRAGREHEVLPLSGLTHMVPDPVVRVRLEERTARFFSRHLR</sequence>
<evidence type="ECO:0000259" key="3">
    <source>
        <dbReference type="Pfam" id="PF00326"/>
    </source>
</evidence>
<dbReference type="SUPFAM" id="SSF53474">
    <property type="entry name" value="alpha/beta-Hydrolases"/>
    <property type="match status" value="1"/>
</dbReference>
<evidence type="ECO:0000259" key="4">
    <source>
        <dbReference type="Pfam" id="PF00930"/>
    </source>
</evidence>
<dbReference type="InterPro" id="IPR001375">
    <property type="entry name" value="Peptidase_S9_cat"/>
</dbReference>
<evidence type="ECO:0000256" key="2">
    <source>
        <dbReference type="SAM" id="SignalP"/>
    </source>
</evidence>
<evidence type="ECO:0000313" key="5">
    <source>
        <dbReference type="EMBL" id="UFP94368.1"/>
    </source>
</evidence>
<dbReference type="Pfam" id="PF00326">
    <property type="entry name" value="Peptidase_S9"/>
    <property type="match status" value="1"/>
</dbReference>
<name>A0ABY3PLB9_9CYAN</name>
<dbReference type="EMBL" id="CP063845">
    <property type="protein sequence ID" value="UFP94368.1"/>
    <property type="molecule type" value="Genomic_DNA"/>
</dbReference>
<feature type="domain" description="Dipeptidylpeptidase IV N-terminal" evidence="4">
    <location>
        <begin position="135"/>
        <end position="468"/>
    </location>
</feature>
<dbReference type="PANTHER" id="PTHR11731">
    <property type="entry name" value="PROTEASE FAMILY S9B,C DIPEPTIDYL-PEPTIDASE IV-RELATED"/>
    <property type="match status" value="1"/>
</dbReference>
<keyword evidence="2" id="KW-0732">Signal</keyword>
<feature type="domain" description="Peptidase S9 prolyl oligopeptidase catalytic" evidence="3">
    <location>
        <begin position="551"/>
        <end position="748"/>
    </location>
</feature>
<dbReference type="Proteomes" id="UP001054846">
    <property type="component" value="Chromosome"/>
</dbReference>
<keyword evidence="6" id="KW-1185">Reference proteome</keyword>
<gene>
    <name evidence="5" type="ORF">ISF26_21925</name>
</gene>
<evidence type="ECO:0000313" key="6">
    <source>
        <dbReference type="Proteomes" id="UP001054846"/>
    </source>
</evidence>
<proteinExistence type="predicted"/>
<accession>A0ABY3PLB9</accession>
<dbReference type="Pfam" id="PF00930">
    <property type="entry name" value="DPPIV_N"/>
    <property type="match status" value="1"/>
</dbReference>
<organism evidence="5 6">
    <name type="scientific">Gloeobacter morelensis MG652769</name>
    <dbReference type="NCBI Taxonomy" id="2781736"/>
    <lineage>
        <taxon>Bacteria</taxon>
        <taxon>Bacillati</taxon>
        <taxon>Cyanobacteriota</taxon>
        <taxon>Cyanophyceae</taxon>
        <taxon>Gloeobacterales</taxon>
        <taxon>Gloeobacteraceae</taxon>
        <taxon>Gloeobacter</taxon>
        <taxon>Gloeobacter morelensis</taxon>
    </lineage>
</organism>